<organism evidence="2 3">
    <name type="scientific">Hymenobacter fodinae</name>
    <dbReference type="NCBI Taxonomy" id="2510796"/>
    <lineage>
        <taxon>Bacteria</taxon>
        <taxon>Pseudomonadati</taxon>
        <taxon>Bacteroidota</taxon>
        <taxon>Cytophagia</taxon>
        <taxon>Cytophagales</taxon>
        <taxon>Hymenobacteraceae</taxon>
        <taxon>Hymenobacter</taxon>
    </lineage>
</organism>
<comment type="caution">
    <text evidence="2">The sequence shown here is derived from an EMBL/GenBank/DDBJ whole genome shotgun (WGS) entry which is preliminary data.</text>
</comment>
<reference evidence="2 3" key="1">
    <citation type="submission" date="2019-04" db="EMBL/GenBank/DDBJ databases">
        <authorList>
            <person name="Feng G."/>
            <person name="Zhang J."/>
            <person name="Zhu H."/>
        </authorList>
    </citation>
    <scope>NUCLEOTIDE SEQUENCE [LARGE SCALE GENOMIC DNA]</scope>
    <source>
        <strain evidence="2 3">92R-1</strain>
    </source>
</reference>
<name>A0A4Z0P7K8_9BACT</name>
<dbReference type="GO" id="GO:0003677">
    <property type="term" value="F:DNA binding"/>
    <property type="evidence" value="ECO:0007669"/>
    <property type="project" value="InterPro"/>
</dbReference>
<accession>A0A4Z0P7K8</accession>
<dbReference type="RefSeq" id="WP_135434158.1">
    <property type="nucleotide sequence ID" value="NZ_SRLA01000002.1"/>
</dbReference>
<protein>
    <submittedName>
        <fullName evidence="2">XRE family transcriptional regulator</fullName>
    </submittedName>
</protein>
<dbReference type="SUPFAM" id="SSF47413">
    <property type="entry name" value="lambda repressor-like DNA-binding domains"/>
    <property type="match status" value="1"/>
</dbReference>
<dbReference type="EMBL" id="SRLA01000002">
    <property type="protein sequence ID" value="TGE08281.1"/>
    <property type="molecule type" value="Genomic_DNA"/>
</dbReference>
<dbReference type="InterPro" id="IPR010982">
    <property type="entry name" value="Lambda_DNA-bd_dom_sf"/>
</dbReference>
<sequence length="157" mass="17262">MESIGDRIKQVREKADLSQKAFGKRIGISQTAVTALENNQSEPRLGTFYKIVEEFRVNADWLRAGAGQMKLDAPQPTDPTPPPPGTTLAIAADPDEVRELKAQLREANEQLRFMRDLMRSGGDLRKLATGTDGPSFPSGNQEAAEILQRRQAMSLVA</sequence>
<feature type="domain" description="HTH cro/C1-type" evidence="1">
    <location>
        <begin position="8"/>
        <end position="62"/>
    </location>
</feature>
<keyword evidence="3" id="KW-1185">Reference proteome</keyword>
<dbReference type="OrthoDB" id="839492at2"/>
<dbReference type="PROSITE" id="PS50943">
    <property type="entry name" value="HTH_CROC1"/>
    <property type="match status" value="1"/>
</dbReference>
<dbReference type="InterPro" id="IPR001387">
    <property type="entry name" value="Cro/C1-type_HTH"/>
</dbReference>
<gene>
    <name evidence="2" type="ORF">EU556_11205</name>
</gene>
<dbReference type="AlphaFoldDB" id="A0A4Z0P7K8"/>
<evidence type="ECO:0000313" key="3">
    <source>
        <dbReference type="Proteomes" id="UP000298337"/>
    </source>
</evidence>
<dbReference type="CDD" id="cd00093">
    <property type="entry name" value="HTH_XRE"/>
    <property type="match status" value="1"/>
</dbReference>
<evidence type="ECO:0000313" key="2">
    <source>
        <dbReference type="EMBL" id="TGE08281.1"/>
    </source>
</evidence>
<dbReference type="Pfam" id="PF01381">
    <property type="entry name" value="HTH_3"/>
    <property type="match status" value="1"/>
</dbReference>
<evidence type="ECO:0000259" key="1">
    <source>
        <dbReference type="PROSITE" id="PS50943"/>
    </source>
</evidence>
<dbReference type="Gene3D" id="1.10.260.40">
    <property type="entry name" value="lambda repressor-like DNA-binding domains"/>
    <property type="match status" value="1"/>
</dbReference>
<proteinExistence type="predicted"/>
<dbReference type="SMART" id="SM00530">
    <property type="entry name" value="HTH_XRE"/>
    <property type="match status" value="1"/>
</dbReference>
<dbReference type="Proteomes" id="UP000298337">
    <property type="component" value="Unassembled WGS sequence"/>
</dbReference>